<organism evidence="2 3">
    <name type="scientific">Streptomyces caeruleatus</name>
    <dbReference type="NCBI Taxonomy" id="661399"/>
    <lineage>
        <taxon>Bacteria</taxon>
        <taxon>Bacillati</taxon>
        <taxon>Actinomycetota</taxon>
        <taxon>Actinomycetes</taxon>
        <taxon>Kitasatosporales</taxon>
        <taxon>Streptomycetaceae</taxon>
        <taxon>Streptomyces</taxon>
    </lineage>
</organism>
<comment type="caution">
    <text evidence="2">The sequence shown here is derived from an EMBL/GenBank/DDBJ whole genome shotgun (WGS) entry which is preliminary data.</text>
</comment>
<dbReference type="RefSeq" id="WP_062724461.1">
    <property type="nucleotide sequence ID" value="NZ_KQ948944.1"/>
</dbReference>
<dbReference type="EMBL" id="LMWY01000058">
    <property type="protein sequence ID" value="KUN92508.1"/>
    <property type="molecule type" value="Genomic_DNA"/>
</dbReference>
<evidence type="ECO:0000313" key="3">
    <source>
        <dbReference type="Proteomes" id="UP000053429"/>
    </source>
</evidence>
<feature type="region of interest" description="Disordered" evidence="1">
    <location>
        <begin position="1"/>
        <end position="22"/>
    </location>
</feature>
<gene>
    <name evidence="2" type="ORF">AQJ67_40180</name>
</gene>
<protein>
    <submittedName>
        <fullName evidence="2">Uncharacterized protein</fullName>
    </submittedName>
</protein>
<dbReference type="STRING" id="661399.AQJ67_40180"/>
<dbReference type="Proteomes" id="UP000053429">
    <property type="component" value="Unassembled WGS sequence"/>
</dbReference>
<evidence type="ECO:0000313" key="2">
    <source>
        <dbReference type="EMBL" id="KUN92508.1"/>
    </source>
</evidence>
<keyword evidence="3" id="KW-1185">Reference proteome</keyword>
<name>A0A101THK2_9ACTN</name>
<accession>A0A101THK2</accession>
<reference evidence="2 3" key="1">
    <citation type="submission" date="2015-10" db="EMBL/GenBank/DDBJ databases">
        <title>Draft genome sequence of Streptomyces caeruleatus NRRL B-24802, type strain for the species Streptomyces caeruleatus.</title>
        <authorList>
            <person name="Ruckert C."/>
            <person name="Winkler A."/>
            <person name="Kalinowski J."/>
            <person name="Kampfer P."/>
            <person name="Glaeser S."/>
        </authorList>
    </citation>
    <scope>NUCLEOTIDE SEQUENCE [LARGE SCALE GENOMIC DNA]</scope>
    <source>
        <strain evidence="2 3">NRRL B-24802</strain>
    </source>
</reference>
<dbReference type="OrthoDB" id="4523516at2"/>
<proteinExistence type="predicted"/>
<dbReference type="AlphaFoldDB" id="A0A101THK2"/>
<sequence>MGRHTDAGERGIVGEQQPTDGDIQDALGRARLRLTELGFFKTQDGLRWAAAYGLVRSVWRNGPIENAHASRSTSRRKALHDGTMFARNTWLTRQAFDVLGSDDQFRPYELEDLVLDRDQVWPGCAGTLTDFGWGFLGDIKKHAKQRIELLAHFEQRLSPDDFLVFASAPWFGARDDHYGMPRWPVCVEAAACRLRGEDEEFWRAEGDWMTRIGPAPAAVTADLEVTRELLLESPWELGAENLNWFAWNPILRPRCTQGSEEALG</sequence>
<evidence type="ECO:0000256" key="1">
    <source>
        <dbReference type="SAM" id="MobiDB-lite"/>
    </source>
</evidence>